<comment type="caution">
    <text evidence="11">Lacks conserved residue(s) required for the propagation of feature annotation.</text>
</comment>
<dbReference type="SUPFAM" id="SSF53223">
    <property type="entry name" value="Aminoacid dehydrogenase-like, N-terminal domain"/>
    <property type="match status" value="1"/>
</dbReference>
<dbReference type="PRINTS" id="PR00085">
    <property type="entry name" value="THFDHDRGNASE"/>
</dbReference>
<dbReference type="OrthoDB" id="9803580at2"/>
<dbReference type="PANTHER" id="PTHR48099">
    <property type="entry name" value="C-1-TETRAHYDROFOLATE SYNTHASE, CYTOPLASMIC-RELATED"/>
    <property type="match status" value="1"/>
</dbReference>
<evidence type="ECO:0000256" key="7">
    <source>
        <dbReference type="ARBA" id="ARBA00023002"/>
    </source>
</evidence>
<dbReference type="GO" id="GO:0009086">
    <property type="term" value="P:methionine biosynthetic process"/>
    <property type="evidence" value="ECO:0007669"/>
    <property type="project" value="UniProtKB-KW"/>
</dbReference>
<name>D7BAF6_ALLS1</name>
<reference evidence="14 15" key="1">
    <citation type="journal article" date="2010" name="Stand. Genomic Sci.">
        <title>Complete genome sequence of Meiothermus silvanus type strain (VI-R2).</title>
        <authorList>
            <person name="Sikorski J."/>
            <person name="Tindall B.J."/>
            <person name="Lowry S."/>
            <person name="Lucas S."/>
            <person name="Nolan M."/>
            <person name="Copeland A."/>
            <person name="Glavina Del Rio T."/>
            <person name="Tice H."/>
            <person name="Cheng J.F."/>
            <person name="Han C."/>
            <person name="Pitluck S."/>
            <person name="Liolios K."/>
            <person name="Ivanova N."/>
            <person name="Mavromatis K."/>
            <person name="Mikhailova N."/>
            <person name="Pati A."/>
            <person name="Goodwin L."/>
            <person name="Chen A."/>
            <person name="Palaniappan K."/>
            <person name="Land M."/>
            <person name="Hauser L."/>
            <person name="Chang Y.J."/>
            <person name="Jeffries C.D."/>
            <person name="Rohde M."/>
            <person name="Goker M."/>
            <person name="Woyke T."/>
            <person name="Bristow J."/>
            <person name="Eisen J.A."/>
            <person name="Markowitz V."/>
            <person name="Hugenholtz P."/>
            <person name="Kyrpides N.C."/>
            <person name="Klenk H.P."/>
            <person name="Lapidus A."/>
        </authorList>
    </citation>
    <scope>NUCLEOTIDE SEQUENCE [LARGE SCALE GENOMIC DNA]</scope>
    <source>
        <strain evidence="15">ATCC 700542 / DSM 9946 / VI-R2</strain>
    </source>
</reference>
<dbReference type="InterPro" id="IPR000672">
    <property type="entry name" value="THF_DH/CycHdrlase"/>
</dbReference>
<dbReference type="UniPathway" id="UPA00193"/>
<gene>
    <name evidence="11" type="primary">folD</name>
    <name evidence="14" type="ordered locus">Mesil_2437</name>
</gene>
<keyword evidence="11" id="KW-0028">Amino-acid biosynthesis</keyword>
<dbReference type="GO" id="GO:0004488">
    <property type="term" value="F:methylenetetrahydrofolate dehydrogenase (NADP+) activity"/>
    <property type="evidence" value="ECO:0007669"/>
    <property type="project" value="UniProtKB-UniRule"/>
</dbReference>
<organism evidence="14 15">
    <name type="scientific">Allomeiothermus silvanus (strain ATCC 700542 / DSM 9946 / NBRC 106475 / NCIMB 13440 / VI-R2)</name>
    <name type="common">Thermus silvanus</name>
    <dbReference type="NCBI Taxonomy" id="526227"/>
    <lineage>
        <taxon>Bacteria</taxon>
        <taxon>Thermotogati</taxon>
        <taxon>Deinococcota</taxon>
        <taxon>Deinococci</taxon>
        <taxon>Thermales</taxon>
        <taxon>Thermaceae</taxon>
        <taxon>Allomeiothermus</taxon>
    </lineage>
</organism>
<dbReference type="EC" id="1.5.1.5" evidence="11"/>
<dbReference type="Gene3D" id="3.40.50.720">
    <property type="entry name" value="NAD(P)-binding Rossmann-like Domain"/>
    <property type="match status" value="1"/>
</dbReference>
<dbReference type="PANTHER" id="PTHR48099:SF5">
    <property type="entry name" value="C-1-TETRAHYDROFOLATE SYNTHASE, CYTOPLASMIC"/>
    <property type="match status" value="1"/>
</dbReference>
<dbReference type="EMBL" id="CP002042">
    <property type="protein sequence ID" value="ADH64291.1"/>
    <property type="molecule type" value="Genomic_DNA"/>
</dbReference>
<keyword evidence="3 11" id="KW-0554">One-carbon metabolism</keyword>
<evidence type="ECO:0000256" key="9">
    <source>
        <dbReference type="ARBA" id="ARBA00023167"/>
    </source>
</evidence>
<feature type="domain" description="Tetrahydrofolate dehydrogenase/cyclohydrolase NAD(P)-binding" evidence="13">
    <location>
        <begin position="133"/>
        <end position="279"/>
    </location>
</feature>
<comment type="similarity">
    <text evidence="11">Belongs to the tetrahydrofolate dehydrogenase/cyclohydrolase family.</text>
</comment>
<dbReference type="InterPro" id="IPR020630">
    <property type="entry name" value="THF_DH/CycHdrlase_cat_dom"/>
</dbReference>
<evidence type="ECO:0000259" key="12">
    <source>
        <dbReference type="Pfam" id="PF00763"/>
    </source>
</evidence>
<dbReference type="HAMAP" id="MF_01576">
    <property type="entry name" value="THF_DHG_CYH"/>
    <property type="match status" value="1"/>
</dbReference>
<proteinExistence type="inferred from homology"/>
<keyword evidence="5 11" id="KW-0378">Hydrolase</keyword>
<comment type="catalytic activity">
    <reaction evidence="11">
        <text>(6R)-5,10-methenyltetrahydrofolate + H2O = (6R)-10-formyltetrahydrofolate + H(+)</text>
        <dbReference type="Rhea" id="RHEA:23700"/>
        <dbReference type="ChEBI" id="CHEBI:15377"/>
        <dbReference type="ChEBI" id="CHEBI:15378"/>
        <dbReference type="ChEBI" id="CHEBI:57455"/>
        <dbReference type="ChEBI" id="CHEBI:195366"/>
        <dbReference type="EC" id="3.5.4.9"/>
    </reaction>
</comment>
<evidence type="ECO:0000256" key="3">
    <source>
        <dbReference type="ARBA" id="ARBA00022563"/>
    </source>
</evidence>
<evidence type="ECO:0000259" key="13">
    <source>
        <dbReference type="Pfam" id="PF02882"/>
    </source>
</evidence>
<dbReference type="Proteomes" id="UP000001916">
    <property type="component" value="Chromosome"/>
</dbReference>
<keyword evidence="8 11" id="KW-0368">Histidine biosynthesis</keyword>
<keyword evidence="4 11" id="KW-0658">Purine biosynthesis</keyword>
<dbReference type="GO" id="GO:0000105">
    <property type="term" value="P:L-histidine biosynthetic process"/>
    <property type="evidence" value="ECO:0007669"/>
    <property type="project" value="UniProtKB-KW"/>
</dbReference>
<keyword evidence="9 11" id="KW-0486">Methionine biosynthesis</keyword>
<comment type="pathway">
    <text evidence="1 11">One-carbon metabolism; tetrahydrofolate interconversion.</text>
</comment>
<dbReference type="RefSeq" id="WP_013158833.1">
    <property type="nucleotide sequence ID" value="NC_014212.1"/>
</dbReference>
<comment type="function">
    <text evidence="11">Catalyzes the oxidation of 5,10-methylenetetrahydrofolate to 5,10-methenyltetrahydrofolate and then the hydrolysis of 5,10-methenyltetrahydrofolate to 10-formyltetrahydrofolate.</text>
</comment>
<dbReference type="AlphaFoldDB" id="D7BAF6"/>
<sequence length="283" mass="30569">MELAGPPVAEAVYAELRAQLEKLPFVPHLRVVRLGEDPASVSYVRLKDRQAKKLGLSSQVDVFPESMRQEELLEHIRRLNADPEVDGILVQSPTPRHVDFNRVLETIDPDKDVDGLTPTNAGRLWMGLEALESCTPAGIMRLLKHYGVSPAGKEVVIVNRSNLVGKPLAAMMLRENATVTLAHSKTQELPSITRRAEILVTAVGRASFITPEMVRPGAVVVDVSVNRVGQNEAGRDILVGDCAPGVAEVASALTPVPGGVGPMTVAMLLANTVKAAMRRRGKY</sequence>
<evidence type="ECO:0000256" key="11">
    <source>
        <dbReference type="HAMAP-Rule" id="MF_01576"/>
    </source>
</evidence>
<keyword evidence="15" id="KW-1185">Reference proteome</keyword>
<comment type="subunit">
    <text evidence="2 11">Homodimer.</text>
</comment>
<dbReference type="FunFam" id="3.40.50.720:FF:000006">
    <property type="entry name" value="Bifunctional protein FolD"/>
    <property type="match status" value="1"/>
</dbReference>
<evidence type="ECO:0000256" key="10">
    <source>
        <dbReference type="ARBA" id="ARBA00023268"/>
    </source>
</evidence>
<accession>D7BAF6</accession>
<dbReference type="InterPro" id="IPR020867">
    <property type="entry name" value="THF_DH/CycHdrlase_CS"/>
</dbReference>
<evidence type="ECO:0000256" key="6">
    <source>
        <dbReference type="ARBA" id="ARBA00022857"/>
    </source>
</evidence>
<feature type="binding site" evidence="11">
    <location>
        <position position="225"/>
    </location>
    <ligand>
        <name>NADP(+)</name>
        <dbReference type="ChEBI" id="CHEBI:58349"/>
    </ligand>
</feature>
<dbReference type="EC" id="3.5.4.9" evidence="11"/>
<dbReference type="CDD" id="cd01080">
    <property type="entry name" value="NAD_bind_m-THF_DH_Cyclohyd"/>
    <property type="match status" value="1"/>
</dbReference>
<dbReference type="InterPro" id="IPR036291">
    <property type="entry name" value="NAD(P)-bd_dom_sf"/>
</dbReference>
<dbReference type="GO" id="GO:0035999">
    <property type="term" value="P:tetrahydrofolate interconversion"/>
    <property type="evidence" value="ECO:0007669"/>
    <property type="project" value="UniProtKB-UniRule"/>
</dbReference>
<dbReference type="GO" id="GO:0005829">
    <property type="term" value="C:cytosol"/>
    <property type="evidence" value="ECO:0007669"/>
    <property type="project" value="TreeGrafter"/>
</dbReference>
<evidence type="ECO:0000256" key="1">
    <source>
        <dbReference type="ARBA" id="ARBA00004777"/>
    </source>
</evidence>
<evidence type="ECO:0000256" key="2">
    <source>
        <dbReference type="ARBA" id="ARBA00011738"/>
    </source>
</evidence>
<evidence type="ECO:0000256" key="8">
    <source>
        <dbReference type="ARBA" id="ARBA00023102"/>
    </source>
</evidence>
<dbReference type="eggNOG" id="COG0190">
    <property type="taxonomic scope" value="Bacteria"/>
</dbReference>
<dbReference type="InterPro" id="IPR046346">
    <property type="entry name" value="Aminoacid_DH-like_N_sf"/>
</dbReference>
<dbReference type="STRING" id="526227.Mesil_2437"/>
<dbReference type="KEGG" id="msv:Mesil_2437"/>
<dbReference type="Gene3D" id="3.40.50.10860">
    <property type="entry name" value="Leucine Dehydrogenase, chain A, domain 1"/>
    <property type="match status" value="1"/>
</dbReference>
<dbReference type="PROSITE" id="PS00767">
    <property type="entry name" value="THF_DHG_CYH_2"/>
    <property type="match status" value="1"/>
</dbReference>
<dbReference type="HOGENOM" id="CLU_034045_2_1_0"/>
<keyword evidence="6 11" id="KW-0521">NADP</keyword>
<keyword evidence="7 11" id="KW-0560">Oxidoreductase</keyword>
<protein>
    <recommendedName>
        <fullName evidence="11">Bifunctional protein FolD</fullName>
    </recommendedName>
    <domain>
        <recommendedName>
            <fullName evidence="11">Methylenetetrahydrofolate dehydrogenase</fullName>
            <ecNumber evidence="11">1.5.1.5</ecNumber>
        </recommendedName>
    </domain>
    <domain>
        <recommendedName>
            <fullName evidence="11">Methenyltetrahydrofolate cyclohydrolase</fullName>
            <ecNumber evidence="11">3.5.4.9</ecNumber>
        </recommendedName>
    </domain>
</protein>
<dbReference type="FunFam" id="3.40.50.10860:FF:000005">
    <property type="entry name" value="C-1-tetrahydrofolate synthase, cytoplasmic, putative"/>
    <property type="match status" value="1"/>
</dbReference>
<dbReference type="GO" id="GO:0004477">
    <property type="term" value="F:methenyltetrahydrofolate cyclohydrolase activity"/>
    <property type="evidence" value="ECO:0007669"/>
    <property type="project" value="UniProtKB-UniRule"/>
</dbReference>
<dbReference type="NCBIfam" id="NF010770">
    <property type="entry name" value="PRK14173.1"/>
    <property type="match status" value="1"/>
</dbReference>
<evidence type="ECO:0000313" key="15">
    <source>
        <dbReference type="Proteomes" id="UP000001916"/>
    </source>
</evidence>
<dbReference type="Pfam" id="PF02882">
    <property type="entry name" value="THF_DHG_CYH_C"/>
    <property type="match status" value="1"/>
</dbReference>
<dbReference type="SUPFAM" id="SSF51735">
    <property type="entry name" value="NAD(P)-binding Rossmann-fold domains"/>
    <property type="match status" value="1"/>
</dbReference>
<dbReference type="Pfam" id="PF00763">
    <property type="entry name" value="THF_DHG_CYH"/>
    <property type="match status" value="1"/>
</dbReference>
<dbReference type="GO" id="GO:0006164">
    <property type="term" value="P:purine nucleotide biosynthetic process"/>
    <property type="evidence" value="ECO:0007669"/>
    <property type="project" value="UniProtKB-KW"/>
</dbReference>
<evidence type="ECO:0000256" key="4">
    <source>
        <dbReference type="ARBA" id="ARBA00022755"/>
    </source>
</evidence>
<evidence type="ECO:0000313" key="14">
    <source>
        <dbReference type="EMBL" id="ADH64291.1"/>
    </source>
</evidence>
<evidence type="ECO:0000256" key="5">
    <source>
        <dbReference type="ARBA" id="ARBA00022801"/>
    </source>
</evidence>
<feature type="binding site" evidence="11">
    <location>
        <begin position="159"/>
        <end position="161"/>
    </location>
    <ligand>
        <name>NADP(+)</name>
        <dbReference type="ChEBI" id="CHEBI:58349"/>
    </ligand>
</feature>
<keyword evidence="10 11" id="KW-0511">Multifunctional enzyme</keyword>
<feature type="domain" description="Tetrahydrofolate dehydrogenase/cyclohydrolase catalytic" evidence="12">
    <location>
        <begin position="4"/>
        <end position="114"/>
    </location>
</feature>
<dbReference type="InterPro" id="IPR020631">
    <property type="entry name" value="THF_DH/CycHdrlase_NAD-bd_dom"/>
</dbReference>
<comment type="catalytic activity">
    <reaction evidence="11">
        <text>(6R)-5,10-methylene-5,6,7,8-tetrahydrofolate + NADP(+) = (6R)-5,10-methenyltetrahydrofolate + NADPH</text>
        <dbReference type="Rhea" id="RHEA:22812"/>
        <dbReference type="ChEBI" id="CHEBI:15636"/>
        <dbReference type="ChEBI" id="CHEBI:57455"/>
        <dbReference type="ChEBI" id="CHEBI:57783"/>
        <dbReference type="ChEBI" id="CHEBI:58349"/>
        <dbReference type="EC" id="1.5.1.5"/>
    </reaction>
</comment>